<dbReference type="Proteomes" id="UP000053237">
    <property type="component" value="Unassembled WGS sequence"/>
</dbReference>
<sequence length="175" mass="19671">MSFGNAEGYLLRIDGPSKTIVYCILDEGILQYYTRRGGVLLGVVALTGCTLRVRLLPDDDTGICHQFLVESQPRVVQAQNPSTAQKIATRHQRQAKHRLTLAGASQAVSELWAMSILNWNRFSWDDPLTLCSSKDEYATLCVMLHQQKDAATNDSPKMVERTKNTNKYFARCFCP</sequence>
<proteinExistence type="predicted"/>
<comment type="caution">
    <text evidence="1">The sequence shown here is derived from an EMBL/GenBank/DDBJ whole genome shotgun (WGS) entry which is preliminary data.</text>
</comment>
<keyword evidence="2" id="KW-1185">Reference proteome</keyword>
<accession>A0A024GMT1</accession>
<dbReference type="AlphaFoldDB" id="A0A024GMT1"/>
<gene>
    <name evidence="1" type="ORF">BN9_086610</name>
</gene>
<evidence type="ECO:0008006" key="3">
    <source>
        <dbReference type="Google" id="ProtNLM"/>
    </source>
</evidence>
<dbReference type="OrthoDB" id="90858at2759"/>
<protein>
    <recommendedName>
        <fullName evidence="3">PH domain-containing protein</fullName>
    </recommendedName>
</protein>
<dbReference type="SUPFAM" id="SSF50729">
    <property type="entry name" value="PH domain-like"/>
    <property type="match status" value="1"/>
</dbReference>
<evidence type="ECO:0000313" key="2">
    <source>
        <dbReference type="Proteomes" id="UP000053237"/>
    </source>
</evidence>
<name>A0A024GMT1_9STRA</name>
<evidence type="ECO:0000313" key="1">
    <source>
        <dbReference type="EMBL" id="CCI47654.1"/>
    </source>
</evidence>
<dbReference type="InParanoid" id="A0A024GMT1"/>
<organism evidence="1 2">
    <name type="scientific">Albugo candida</name>
    <dbReference type="NCBI Taxonomy" id="65357"/>
    <lineage>
        <taxon>Eukaryota</taxon>
        <taxon>Sar</taxon>
        <taxon>Stramenopiles</taxon>
        <taxon>Oomycota</taxon>
        <taxon>Peronosporomycetes</taxon>
        <taxon>Albuginales</taxon>
        <taxon>Albuginaceae</taxon>
        <taxon>Albugo</taxon>
    </lineage>
</organism>
<dbReference type="EMBL" id="CAIX01000179">
    <property type="protein sequence ID" value="CCI47654.1"/>
    <property type="molecule type" value="Genomic_DNA"/>
</dbReference>
<reference evidence="1 2" key="1">
    <citation type="submission" date="2012-05" db="EMBL/GenBank/DDBJ databases">
        <title>Recombination and specialization in a pathogen metapopulation.</title>
        <authorList>
            <person name="Gardiner A."/>
            <person name="Kemen E."/>
            <person name="Schultz-Larsen T."/>
            <person name="MacLean D."/>
            <person name="Van Oosterhout C."/>
            <person name="Jones J.D.G."/>
        </authorList>
    </citation>
    <scope>NUCLEOTIDE SEQUENCE [LARGE SCALE GENOMIC DNA]</scope>
    <source>
        <strain evidence="1 2">Ac Nc2</strain>
    </source>
</reference>